<dbReference type="KEGG" id="tcc:108663021"/>
<dbReference type="RefSeq" id="XP_017980995.1">
    <property type="nucleotide sequence ID" value="XM_018125506.1"/>
</dbReference>
<reference evidence="3" key="2">
    <citation type="submission" date="2025-08" db="UniProtKB">
        <authorList>
            <consortium name="RefSeq"/>
        </authorList>
    </citation>
    <scope>IDENTIFICATION</scope>
</reference>
<sequence length="162" mass="18988">MNQFKHIHTRAHTDLMRIGPQRWAVACSSVRRYQMMTSNIAEYVNSCLKHARQMPITVLIEFIIDMFQRWFHDRYEEVVKVTTPLNPWVASKCKRVAIEFCVDYYKTTILVEGYSGSIRPVGYPSEWDIPLHVKQIVVLPPPWKGQAGNPRRRRIPSTSERS</sequence>
<reference evidence="2" key="1">
    <citation type="journal article" date="1997" name="Nucleic Acids Res.">
        <title>tRNAscan-SE: a program for improved detection of transfer RNA genes in genomic sequence.</title>
        <authorList>
            <person name="Lowe T.M."/>
            <person name="Eddy S.R."/>
        </authorList>
    </citation>
    <scope>NUCLEOTIDE SEQUENCE [LARGE SCALE GENOMIC DNA]</scope>
    <source>
        <strain evidence="2">r\B97-61/B2</strain>
    </source>
</reference>
<protein>
    <submittedName>
        <fullName evidence="3">Uncharacterized protein LOC108663021</fullName>
    </submittedName>
</protein>
<dbReference type="GeneID" id="108663021"/>
<evidence type="ECO:0000313" key="2">
    <source>
        <dbReference type="Proteomes" id="UP000694886"/>
    </source>
</evidence>
<dbReference type="AlphaFoldDB" id="A0AB32WQQ1"/>
<proteinExistence type="predicted"/>
<accession>A0AB32WQQ1</accession>
<evidence type="ECO:0000313" key="3">
    <source>
        <dbReference type="RefSeq" id="XP_017980995.1"/>
    </source>
</evidence>
<name>A0AB32WQQ1_THECC</name>
<gene>
    <name evidence="3" type="primary">LOC108663021</name>
</gene>
<feature type="region of interest" description="Disordered" evidence="1">
    <location>
        <begin position="142"/>
        <end position="162"/>
    </location>
</feature>
<organism evidence="2 3">
    <name type="scientific">Theobroma cacao</name>
    <name type="common">Cacao</name>
    <name type="synonym">Cocoa</name>
    <dbReference type="NCBI Taxonomy" id="3641"/>
    <lineage>
        <taxon>Eukaryota</taxon>
        <taxon>Viridiplantae</taxon>
        <taxon>Streptophyta</taxon>
        <taxon>Embryophyta</taxon>
        <taxon>Tracheophyta</taxon>
        <taxon>Spermatophyta</taxon>
        <taxon>Magnoliopsida</taxon>
        <taxon>eudicotyledons</taxon>
        <taxon>Gunneridae</taxon>
        <taxon>Pentapetalae</taxon>
        <taxon>rosids</taxon>
        <taxon>malvids</taxon>
        <taxon>Malvales</taxon>
        <taxon>Malvaceae</taxon>
        <taxon>Byttnerioideae</taxon>
        <taxon>Theobroma</taxon>
    </lineage>
</organism>
<dbReference type="Gramene" id="Tc08v2_t012520.1">
    <property type="protein sequence ID" value="Tc08v2_p012520.1"/>
    <property type="gene ID" value="Tc08v2_g012520"/>
</dbReference>
<evidence type="ECO:0000256" key="1">
    <source>
        <dbReference type="SAM" id="MobiDB-lite"/>
    </source>
</evidence>
<dbReference type="Proteomes" id="UP000694886">
    <property type="component" value="Chromosome 8"/>
</dbReference>